<proteinExistence type="predicted"/>
<evidence type="ECO:0000313" key="2">
    <source>
        <dbReference type="EMBL" id="NRS93921.1"/>
    </source>
</evidence>
<dbReference type="EMBL" id="JABSNO010000032">
    <property type="protein sequence ID" value="NRS93921.1"/>
    <property type="molecule type" value="Genomic_DNA"/>
</dbReference>
<dbReference type="Pfam" id="PF12969">
    <property type="entry name" value="DUF3857"/>
    <property type="match status" value="1"/>
</dbReference>
<accession>A0A8J8GAH1</accession>
<dbReference type="SUPFAM" id="SSF54001">
    <property type="entry name" value="Cysteine proteinases"/>
    <property type="match status" value="1"/>
</dbReference>
<dbReference type="InterPro" id="IPR024618">
    <property type="entry name" value="DUF3857"/>
</dbReference>
<dbReference type="InterPro" id="IPR038765">
    <property type="entry name" value="Papain-like_cys_pep_sf"/>
</dbReference>
<organism evidence="2 3">
    <name type="scientific">Frigoriflavimonas asaccharolytica</name>
    <dbReference type="NCBI Taxonomy" id="2735899"/>
    <lineage>
        <taxon>Bacteria</taxon>
        <taxon>Pseudomonadati</taxon>
        <taxon>Bacteroidota</taxon>
        <taxon>Flavobacteriia</taxon>
        <taxon>Flavobacteriales</taxon>
        <taxon>Weeksellaceae</taxon>
        <taxon>Frigoriflavimonas</taxon>
    </lineage>
</organism>
<feature type="domain" description="DUF3857" evidence="1">
    <location>
        <begin position="54"/>
        <end position="185"/>
    </location>
</feature>
<dbReference type="AlphaFoldDB" id="A0A8J8GAH1"/>
<comment type="caution">
    <text evidence="2">The sequence shown here is derived from an EMBL/GenBank/DDBJ whole genome shotgun (WGS) entry which is preliminary data.</text>
</comment>
<keyword evidence="3" id="KW-1185">Reference proteome</keyword>
<evidence type="ECO:0000259" key="1">
    <source>
        <dbReference type="Pfam" id="PF12969"/>
    </source>
</evidence>
<sequence length="628" mass="71649">MKNLYLIFSLILGSLFHSQDIKISSISADLQKNAYAVVRNHSEIYTINSVNDMEISEETTISILSSSGDEFGAIGIPYNPYSKINDVKVFVFDKDGKEIKKYAKKDFTDVSHNPSNALYVDDRILFLRPLVHTYPYTIKYSYITKTSNTAYLNYFRPLQNFNLAVENSEIIIENKSGIILNTKISDTFLAKVKSSISGTTSKYFYENIAAIESEQLTPSIDFLVPNIDFALQKFSLAGNIGDNSNWNTLGKWYYEKLISPQSAITPEIKKEIEGLKLTGTTSEKVKKIYQYMQSKTHYILVTMGIGGWQPMEAEDVRKKGYGDCKALTNYMRTLLAAADIPSYFCVINDNPSAKSYDPNFIELSGNHAILMIPTEKDPIWLENTSQNIAYNHLNYTSHYRNVLAVSEKGIELINTPIYQPKDSKEVLKSKVKIQENNGISVVSNFKFSGGQYDLNIPLFYYNAVDLKQAVKNKHGNLKIEKMEVINLKNNRDIAEIDYDLAFEAADYSKKLGNDIFFRVMPFYSVTIMENGEERKLPFETAFPYEDDYEVEFDIPAGYQFSEIPKNQELKSEFGNYTISFGNANGKLQVRRVLSINRGTYPKEKYQNYVDFRKKAANFDSTKVLITKL</sequence>
<dbReference type="Gene3D" id="3.10.620.30">
    <property type="match status" value="1"/>
</dbReference>
<gene>
    <name evidence="2" type="ORF">HNQ03_003013</name>
</gene>
<dbReference type="Gene3D" id="2.60.120.1130">
    <property type="match status" value="1"/>
</dbReference>
<evidence type="ECO:0000313" key="3">
    <source>
        <dbReference type="Proteomes" id="UP000610746"/>
    </source>
</evidence>
<protein>
    <recommendedName>
        <fullName evidence="1">DUF3857 domain-containing protein</fullName>
    </recommendedName>
</protein>
<dbReference type="RefSeq" id="WP_173780460.1">
    <property type="nucleotide sequence ID" value="NZ_JABSNO010000032.1"/>
</dbReference>
<dbReference type="Proteomes" id="UP000610746">
    <property type="component" value="Unassembled WGS sequence"/>
</dbReference>
<name>A0A8J8GAH1_9FLAO</name>
<reference evidence="2" key="1">
    <citation type="submission" date="2020-05" db="EMBL/GenBank/DDBJ databases">
        <title>Genomic Encyclopedia of Type Strains, Phase IV (KMG-V): Genome sequencing to study the core and pangenomes of soil and plant-associated prokaryotes.</title>
        <authorList>
            <person name="Whitman W."/>
        </authorList>
    </citation>
    <scope>NUCLEOTIDE SEQUENCE</scope>
    <source>
        <strain evidence="2">16F</strain>
    </source>
</reference>